<evidence type="ECO:0000256" key="8">
    <source>
        <dbReference type="ARBA" id="ARBA00023235"/>
    </source>
</evidence>
<keyword evidence="5 9" id="KW-0028">Amino-acid biosynthesis</keyword>
<dbReference type="Pfam" id="PF00697">
    <property type="entry name" value="PRAI"/>
    <property type="match status" value="1"/>
</dbReference>
<evidence type="ECO:0000256" key="9">
    <source>
        <dbReference type="HAMAP-Rule" id="MF_00135"/>
    </source>
</evidence>
<comment type="pathway">
    <text evidence="2 9">Amino-acid biosynthesis; L-tryptophan biosynthesis; L-tryptophan from chorismate: step 3/5.</text>
</comment>
<evidence type="ECO:0000256" key="3">
    <source>
        <dbReference type="ARBA" id="ARBA00012572"/>
    </source>
</evidence>
<reference evidence="11" key="2">
    <citation type="submission" date="2021-04" db="EMBL/GenBank/DDBJ databases">
        <authorList>
            <person name="Gilroy R."/>
        </authorList>
    </citation>
    <scope>NUCLEOTIDE SEQUENCE</scope>
    <source>
        <strain evidence="11">CHK179-28034</strain>
    </source>
</reference>
<feature type="domain" description="N-(5'phosphoribosyl) anthranilate isomerase (PRAI)" evidence="10">
    <location>
        <begin position="9"/>
        <end position="185"/>
    </location>
</feature>
<dbReference type="SUPFAM" id="SSF51366">
    <property type="entry name" value="Ribulose-phoshate binding barrel"/>
    <property type="match status" value="1"/>
</dbReference>
<dbReference type="EC" id="5.3.1.24" evidence="3 9"/>
<evidence type="ECO:0000256" key="5">
    <source>
        <dbReference type="ARBA" id="ARBA00022605"/>
    </source>
</evidence>
<comment type="catalytic activity">
    <reaction evidence="1 9">
        <text>N-(5-phospho-beta-D-ribosyl)anthranilate = 1-(2-carboxyphenylamino)-1-deoxy-D-ribulose 5-phosphate</text>
        <dbReference type="Rhea" id="RHEA:21540"/>
        <dbReference type="ChEBI" id="CHEBI:18277"/>
        <dbReference type="ChEBI" id="CHEBI:58613"/>
        <dbReference type="EC" id="5.3.1.24"/>
    </reaction>
</comment>
<keyword evidence="8 9" id="KW-0413">Isomerase</keyword>
<proteinExistence type="inferred from homology"/>
<comment type="similarity">
    <text evidence="9">Belongs to the TrpF family.</text>
</comment>
<dbReference type="InterPro" id="IPR011060">
    <property type="entry name" value="RibuloseP-bd_barrel"/>
</dbReference>
<comment type="caution">
    <text evidence="11">The sequence shown here is derived from an EMBL/GenBank/DDBJ whole genome shotgun (WGS) entry which is preliminary data.</text>
</comment>
<dbReference type="HAMAP" id="MF_00135">
    <property type="entry name" value="PRAI"/>
    <property type="match status" value="1"/>
</dbReference>
<evidence type="ECO:0000256" key="1">
    <source>
        <dbReference type="ARBA" id="ARBA00001164"/>
    </source>
</evidence>
<evidence type="ECO:0000259" key="10">
    <source>
        <dbReference type="Pfam" id="PF00697"/>
    </source>
</evidence>
<organism evidence="11 12">
    <name type="scientific">Candidatus Anaerobutyricum stercoris</name>
    <dbReference type="NCBI Taxonomy" id="2838457"/>
    <lineage>
        <taxon>Bacteria</taxon>
        <taxon>Bacillati</taxon>
        <taxon>Bacillota</taxon>
        <taxon>Clostridia</taxon>
        <taxon>Lachnospirales</taxon>
        <taxon>Lachnospiraceae</taxon>
        <taxon>Anaerobutyricum</taxon>
    </lineage>
</organism>
<keyword evidence="7 9" id="KW-0057">Aromatic amino acid biosynthesis</keyword>
<name>A0A9D2EL24_9FIRM</name>
<protein>
    <recommendedName>
        <fullName evidence="4 9">N-(5'-phosphoribosyl)anthranilate isomerase</fullName>
        <shortName evidence="9">PRAI</shortName>
        <ecNumber evidence="3 9">5.3.1.24</ecNumber>
    </recommendedName>
</protein>
<dbReference type="AlphaFoldDB" id="A0A9D2EL24"/>
<dbReference type="PANTHER" id="PTHR42894:SF1">
    <property type="entry name" value="N-(5'-PHOSPHORIBOSYL)ANTHRANILATE ISOMERASE"/>
    <property type="match status" value="1"/>
</dbReference>
<evidence type="ECO:0000313" key="11">
    <source>
        <dbReference type="EMBL" id="HIZ39589.1"/>
    </source>
</evidence>
<keyword evidence="6 9" id="KW-0822">Tryptophan biosynthesis</keyword>
<evidence type="ECO:0000313" key="12">
    <source>
        <dbReference type="Proteomes" id="UP000824049"/>
    </source>
</evidence>
<dbReference type="InterPro" id="IPR001240">
    <property type="entry name" value="PRAI_dom"/>
</dbReference>
<dbReference type="GO" id="GO:0000162">
    <property type="term" value="P:L-tryptophan biosynthetic process"/>
    <property type="evidence" value="ECO:0007669"/>
    <property type="project" value="UniProtKB-UniRule"/>
</dbReference>
<evidence type="ECO:0000256" key="2">
    <source>
        <dbReference type="ARBA" id="ARBA00004664"/>
    </source>
</evidence>
<dbReference type="CDD" id="cd00405">
    <property type="entry name" value="PRAI"/>
    <property type="match status" value="1"/>
</dbReference>
<evidence type="ECO:0000256" key="6">
    <source>
        <dbReference type="ARBA" id="ARBA00022822"/>
    </source>
</evidence>
<dbReference type="PANTHER" id="PTHR42894">
    <property type="entry name" value="N-(5'-PHOSPHORIBOSYL)ANTHRANILATE ISOMERASE"/>
    <property type="match status" value="1"/>
</dbReference>
<accession>A0A9D2EL24</accession>
<dbReference type="InterPro" id="IPR013785">
    <property type="entry name" value="Aldolase_TIM"/>
</dbReference>
<sequence length="238" mass="26901">MRRARRKLIKICGLTTEQDVRYASTFLPDLAGFVLFFPKSKRNLEIDRAIKLKESLDKKVKSVAVVVSPSVEQVEIIQTAGFDYIQIHGSLAEEVYDAVHIPILRAFNVSDMNEFTRMQKLDKIEGYIFDSHDPGSGSPFDWSLLEQIQRDDRLLFLAGGIHEGNVQEAMIRVNPDGIDVSSAVEYIKPDSGGINGGQDRYPDEGGRCAGEEKKIIKTRGKDPEKMKRIIRMVHSYEQ</sequence>
<dbReference type="GO" id="GO:0004640">
    <property type="term" value="F:phosphoribosylanthranilate isomerase activity"/>
    <property type="evidence" value="ECO:0007669"/>
    <property type="project" value="UniProtKB-UniRule"/>
</dbReference>
<dbReference type="Gene3D" id="3.20.20.70">
    <property type="entry name" value="Aldolase class I"/>
    <property type="match status" value="1"/>
</dbReference>
<dbReference type="InterPro" id="IPR044643">
    <property type="entry name" value="TrpF_fam"/>
</dbReference>
<evidence type="ECO:0000256" key="7">
    <source>
        <dbReference type="ARBA" id="ARBA00023141"/>
    </source>
</evidence>
<evidence type="ECO:0000256" key="4">
    <source>
        <dbReference type="ARBA" id="ARBA00022272"/>
    </source>
</evidence>
<gene>
    <name evidence="9" type="primary">trpF</name>
    <name evidence="11" type="ORF">H9968_06660</name>
</gene>
<reference evidence="11" key="1">
    <citation type="journal article" date="2021" name="PeerJ">
        <title>Extensive microbial diversity within the chicken gut microbiome revealed by metagenomics and culture.</title>
        <authorList>
            <person name="Gilroy R."/>
            <person name="Ravi A."/>
            <person name="Getino M."/>
            <person name="Pursley I."/>
            <person name="Horton D.L."/>
            <person name="Alikhan N.F."/>
            <person name="Baker D."/>
            <person name="Gharbi K."/>
            <person name="Hall N."/>
            <person name="Watson M."/>
            <person name="Adriaenssens E.M."/>
            <person name="Foster-Nyarko E."/>
            <person name="Jarju S."/>
            <person name="Secka A."/>
            <person name="Antonio M."/>
            <person name="Oren A."/>
            <person name="Chaudhuri R.R."/>
            <person name="La Ragione R."/>
            <person name="Hildebrand F."/>
            <person name="Pallen M.J."/>
        </authorList>
    </citation>
    <scope>NUCLEOTIDE SEQUENCE</scope>
    <source>
        <strain evidence="11">CHK179-28034</strain>
    </source>
</reference>
<dbReference type="EMBL" id="DXBR01000058">
    <property type="protein sequence ID" value="HIZ39589.1"/>
    <property type="molecule type" value="Genomic_DNA"/>
</dbReference>
<dbReference type="Proteomes" id="UP000824049">
    <property type="component" value="Unassembled WGS sequence"/>
</dbReference>